<dbReference type="AlphaFoldDB" id="A0A642CST6"/>
<gene>
    <name evidence="2" type="ORF">F3B37_14265</name>
</gene>
<protein>
    <submittedName>
        <fullName evidence="2">Uncharacterized protein</fullName>
    </submittedName>
</protein>
<keyword evidence="1" id="KW-0812">Transmembrane</keyword>
<evidence type="ECO:0000256" key="1">
    <source>
        <dbReference type="SAM" id="Phobius"/>
    </source>
</evidence>
<dbReference type="OrthoDB" id="1037616at2"/>
<dbReference type="RefSeq" id="WP_130070058.1">
    <property type="nucleotide sequence ID" value="NZ_BAABZC010000007.1"/>
</dbReference>
<keyword evidence="1" id="KW-1133">Transmembrane helix</keyword>
<evidence type="ECO:0000313" key="2">
    <source>
        <dbReference type="EMBL" id="KAA4690677.1"/>
    </source>
</evidence>
<comment type="caution">
    <text evidence="2">The sequence shown here is derived from an EMBL/GenBank/DDBJ whole genome shotgun (WGS) entry which is preliminary data.</text>
</comment>
<name>A0A642CST6_9BACE</name>
<proteinExistence type="predicted"/>
<organism evidence="2">
    <name type="scientific">Bacteroides intestinalis</name>
    <dbReference type="NCBI Taxonomy" id="329854"/>
    <lineage>
        <taxon>Bacteria</taxon>
        <taxon>Pseudomonadati</taxon>
        <taxon>Bacteroidota</taxon>
        <taxon>Bacteroidia</taxon>
        <taxon>Bacteroidales</taxon>
        <taxon>Bacteroidaceae</taxon>
        <taxon>Bacteroides</taxon>
    </lineage>
</organism>
<reference evidence="2" key="1">
    <citation type="journal article" date="2019" name="Nat. Med.">
        <title>A library of human gut bacterial isolates paired with longitudinal multiomics data enables mechanistic microbiome research.</title>
        <authorList>
            <person name="Poyet M."/>
            <person name="Groussin M."/>
            <person name="Gibbons S.M."/>
            <person name="Avila-Pacheco J."/>
            <person name="Jiang X."/>
            <person name="Kearney S.M."/>
            <person name="Perrotta A.R."/>
            <person name="Berdy B."/>
            <person name="Zhao S."/>
            <person name="Lieberman T.D."/>
            <person name="Swanson P.K."/>
            <person name="Smith M."/>
            <person name="Roesemann S."/>
            <person name="Alexander J.E."/>
            <person name="Rich S.A."/>
            <person name="Livny J."/>
            <person name="Vlamakis H."/>
            <person name="Clish C."/>
            <person name="Bullock K."/>
            <person name="Deik A."/>
            <person name="Scott J."/>
            <person name="Pierce K.A."/>
            <person name="Xavier R.J."/>
            <person name="Alm E.J."/>
        </authorList>
    </citation>
    <scope>NUCLEOTIDE SEQUENCE</scope>
    <source>
        <strain evidence="2">BIOML-A1</strain>
    </source>
</reference>
<sequence length="84" mass="10305">MKYSSHPCNRRKRNFFLFIHIAAFCIYMTLILVLAILRVTLEEKYIVINSLQKQIQQYKEIPTTPLSHEYREWWDEYGLKDDHR</sequence>
<accession>A0A642CST6</accession>
<keyword evidence="1" id="KW-0472">Membrane</keyword>
<dbReference type="EMBL" id="VWFA01000013">
    <property type="protein sequence ID" value="KAA4690677.1"/>
    <property type="molecule type" value="Genomic_DNA"/>
</dbReference>
<feature type="transmembrane region" description="Helical" evidence="1">
    <location>
        <begin position="15"/>
        <end position="37"/>
    </location>
</feature>